<dbReference type="Proteomes" id="UP001162162">
    <property type="component" value="Unassembled WGS sequence"/>
</dbReference>
<sequence length="100" mass="10740">MVPKLLTPEQKKSGMNICADILNNIDTDPGLLDMVKSALKGTRFDSVEAVGKPKATEVLNQVTAADLQNCLEIQFNNGKVVWSGVDIAKGSTVKAKKLLL</sequence>
<dbReference type="EMBL" id="JAPWTK010000227">
    <property type="protein sequence ID" value="KAJ8945151.1"/>
    <property type="molecule type" value="Genomic_DNA"/>
</dbReference>
<evidence type="ECO:0000313" key="1">
    <source>
        <dbReference type="EMBL" id="KAJ8945151.1"/>
    </source>
</evidence>
<accession>A0AAV8Y107</accession>
<proteinExistence type="predicted"/>
<protein>
    <submittedName>
        <fullName evidence="1">Uncharacterized protein</fullName>
    </submittedName>
</protein>
<comment type="caution">
    <text evidence="1">The sequence shown here is derived from an EMBL/GenBank/DDBJ whole genome shotgun (WGS) entry which is preliminary data.</text>
</comment>
<gene>
    <name evidence="1" type="ORF">NQ318_001616</name>
</gene>
<evidence type="ECO:0000313" key="2">
    <source>
        <dbReference type="Proteomes" id="UP001162162"/>
    </source>
</evidence>
<organism evidence="1 2">
    <name type="scientific">Aromia moschata</name>
    <dbReference type="NCBI Taxonomy" id="1265417"/>
    <lineage>
        <taxon>Eukaryota</taxon>
        <taxon>Metazoa</taxon>
        <taxon>Ecdysozoa</taxon>
        <taxon>Arthropoda</taxon>
        <taxon>Hexapoda</taxon>
        <taxon>Insecta</taxon>
        <taxon>Pterygota</taxon>
        <taxon>Neoptera</taxon>
        <taxon>Endopterygota</taxon>
        <taxon>Coleoptera</taxon>
        <taxon>Polyphaga</taxon>
        <taxon>Cucujiformia</taxon>
        <taxon>Chrysomeloidea</taxon>
        <taxon>Cerambycidae</taxon>
        <taxon>Cerambycinae</taxon>
        <taxon>Callichromatini</taxon>
        <taxon>Aromia</taxon>
    </lineage>
</organism>
<dbReference type="AlphaFoldDB" id="A0AAV8Y107"/>
<keyword evidence="2" id="KW-1185">Reference proteome</keyword>
<reference evidence="1" key="1">
    <citation type="journal article" date="2023" name="Insect Mol. Biol.">
        <title>Genome sequencing provides insights into the evolution of gene families encoding plant cell wall-degrading enzymes in longhorned beetles.</title>
        <authorList>
            <person name="Shin N.R."/>
            <person name="Okamura Y."/>
            <person name="Kirsch R."/>
            <person name="Pauchet Y."/>
        </authorList>
    </citation>
    <scope>NUCLEOTIDE SEQUENCE</scope>
    <source>
        <strain evidence="1">AMC_N1</strain>
    </source>
</reference>
<name>A0AAV8Y107_9CUCU</name>